<dbReference type="Proteomes" id="UP000268727">
    <property type="component" value="Unassembled WGS sequence"/>
</dbReference>
<sequence>MTSTLVTATTAATGGHPTVNSDGAARNITTPTRPGIPEWAASSLRRAYPHGYAGLEKAIADSSAEADLPNVADVEVHADRVRLSCHRGDVVAEVPFDVSGAAPHGGVPDFVLDHDRQAVFLFSDRDERGVAAPAWRQRLFDLLRPGYWLVEGAAEPGCALLPGVPGIGELLAGVLGREDVRAIHPWVRVAADAMSREPGTGGAEFAQNLHRASVELRRSGLDPELQRALDGAARTATRLRRGVQPVLAIRRTSRQAVLRGLDADDVDSLRATFADPAVSGRLAAAHPVDPAFVADASAADLLALVDDLRECEFFTIFLMDRIAPADGGATRSPAGVDHAPEAILITPGSLRETTTLVRSLSRANAFLFSREQSRRMIGTTREGLIGIDRGRQVVGFFPGLGSRSFYRDLGRGLLDSGIPEVVDVYEQGARALGLPGPEALLLVPGNVPGDRLAAQGFIGAAFLAHGLALDTHLRVTAANAGVPLRIAGYTGESFGIITAAVAAGALSVADGTRLAHAFTPLLLTAADGAGDDSPAAEPAAYLPESLRGRPLVTEPHHVVGLRGEPAALAALLAAVARTFPTSDVEVHKLYSHRQTNVYVRAGAKDAFDRFAGGFPAVAVEELKPPTTFLAHAERMTAARHAFERFMTDQGVVFRKPHAPVVSNNNSGLLTTAAEVRNGVLAIVDEVMASRATAETLDALRPDAIVELGLGGKSVRLLVDNDLDVPVTSYTGTAGDADPFLRAVRLTDTLLGQLADLRTGAGRITDRHHDALRDVFRAAGEDRFCERYLYRTIGRVVADEAARHDRSAPPAFHELLETLQHTCNYRDHVDVEAGELVLQARLRKRIVGAAEDLGQVYAELKVLDAAGVVGNRSLTRVEQHEVVVVHFDHLPGLDYADLAANTRLLLDTQPLARQIYDQVFDSLGVADDGFLTLPGVTTPTVDQLALGYLVYQYTLFRLLRLHRPAAFLHDHYLAGSDPMGWLVALAASGAAALPDVVRLYAAYLRSGTGTEEAQAALDRVLASLRTPEVPVLSSAGTPLQAKIDLEATTRVVFA</sequence>
<feature type="region of interest" description="Disordered" evidence="1">
    <location>
        <begin position="1"/>
        <end position="34"/>
    </location>
</feature>
<evidence type="ECO:0000256" key="1">
    <source>
        <dbReference type="SAM" id="MobiDB-lite"/>
    </source>
</evidence>
<feature type="compositionally biased region" description="Low complexity" evidence="1">
    <location>
        <begin position="1"/>
        <end position="13"/>
    </location>
</feature>
<proteinExistence type="predicted"/>
<reference evidence="2 3" key="1">
    <citation type="submission" date="2018-11" db="EMBL/GenBank/DDBJ databases">
        <title>Sequencing the genomes of 1000 actinobacteria strains.</title>
        <authorList>
            <person name="Klenk H.-P."/>
        </authorList>
    </citation>
    <scope>NUCLEOTIDE SEQUENCE [LARGE SCALE GENOMIC DNA]</scope>
    <source>
        <strain evidence="2 3">DSM 44231</strain>
    </source>
</reference>
<dbReference type="SUPFAM" id="SSF52151">
    <property type="entry name" value="FabD/lysophospholipase-like"/>
    <property type="match status" value="1"/>
</dbReference>
<dbReference type="GO" id="GO:0016740">
    <property type="term" value="F:transferase activity"/>
    <property type="evidence" value="ECO:0007669"/>
    <property type="project" value="InterPro"/>
</dbReference>
<dbReference type="InterPro" id="IPR016035">
    <property type="entry name" value="Acyl_Trfase/lysoPLipase"/>
</dbReference>
<dbReference type="InterPro" id="IPR001227">
    <property type="entry name" value="Ac_transferase_dom_sf"/>
</dbReference>
<dbReference type="EMBL" id="RJKM01000001">
    <property type="protein sequence ID" value="ROP34959.1"/>
    <property type="molecule type" value="Genomic_DNA"/>
</dbReference>
<comment type="caution">
    <text evidence="2">The sequence shown here is derived from an EMBL/GenBank/DDBJ whole genome shotgun (WGS) entry which is preliminary data.</text>
</comment>
<dbReference type="AlphaFoldDB" id="A0A3N1GXS1"/>
<name>A0A3N1GXS1_9PSEU</name>
<accession>A0A3N1GXS1</accession>
<gene>
    <name evidence="2" type="ORF">EDD40_0172</name>
</gene>
<dbReference type="Gene3D" id="3.30.70.250">
    <property type="entry name" value="Malonyl-CoA ACP transacylase, ACP-binding"/>
    <property type="match status" value="1"/>
</dbReference>
<protein>
    <submittedName>
        <fullName evidence="2">Malonyl CoA-acyl carrier protein transacylase</fullName>
    </submittedName>
</protein>
<dbReference type="Gene3D" id="3.40.366.10">
    <property type="entry name" value="Malonyl-Coenzyme A Acyl Carrier Protein, domain 2"/>
    <property type="match status" value="1"/>
</dbReference>
<organism evidence="2 3">
    <name type="scientific">Saccharothrix texasensis</name>
    <dbReference type="NCBI Taxonomy" id="103734"/>
    <lineage>
        <taxon>Bacteria</taxon>
        <taxon>Bacillati</taxon>
        <taxon>Actinomycetota</taxon>
        <taxon>Actinomycetes</taxon>
        <taxon>Pseudonocardiales</taxon>
        <taxon>Pseudonocardiaceae</taxon>
        <taxon>Saccharothrix</taxon>
    </lineage>
</organism>
<evidence type="ECO:0000313" key="2">
    <source>
        <dbReference type="EMBL" id="ROP34959.1"/>
    </source>
</evidence>
<keyword evidence="3" id="KW-1185">Reference proteome</keyword>
<evidence type="ECO:0000313" key="3">
    <source>
        <dbReference type="Proteomes" id="UP000268727"/>
    </source>
</evidence>